<organism evidence="3">
    <name type="scientific">mine drainage metagenome</name>
    <dbReference type="NCBI Taxonomy" id="410659"/>
    <lineage>
        <taxon>unclassified sequences</taxon>
        <taxon>metagenomes</taxon>
        <taxon>ecological metagenomes</taxon>
    </lineage>
</organism>
<protein>
    <submittedName>
        <fullName evidence="3">Uncharacterized protein</fullName>
    </submittedName>
</protein>
<keyword evidence="2" id="KW-0812">Transmembrane</keyword>
<comment type="caution">
    <text evidence="3">The sequence shown here is derived from an EMBL/GenBank/DDBJ whole genome shotgun (WGS) entry which is preliminary data.</text>
</comment>
<keyword evidence="2" id="KW-0472">Membrane</keyword>
<evidence type="ECO:0000256" key="1">
    <source>
        <dbReference type="SAM" id="MobiDB-lite"/>
    </source>
</evidence>
<sequence length="270" mass="28712">MLIKPLSYFAVLFSAIVFTTPVLAAEDASMHEVYLAAEAGKFTEAQAMMDKVLHDHPNSAKAHYVEAELLAKQGHLSAAANELNAAERLKPGLPFVKPQTLQKLKSQIASSHLTTQSTGNNNAQHYANSDMPWKLIFLGLGLIVFIYFAVKWMTQRNQTLIPANGYSGGMNNGNPQPYGMTSAPMPMPSSSGLGSGILGGLATGAALGAGMVAGEALMHHFTDGEHSNNNNFMNDDPVNNSFSTNDLGGSDFGVSDSSSWDDNSGGDDWS</sequence>
<accession>A0A1J5S310</accession>
<evidence type="ECO:0000256" key="2">
    <source>
        <dbReference type="SAM" id="Phobius"/>
    </source>
</evidence>
<keyword evidence="2" id="KW-1133">Transmembrane helix</keyword>
<reference evidence="3" key="1">
    <citation type="submission" date="2016-10" db="EMBL/GenBank/DDBJ databases">
        <title>Sequence of Gallionella enrichment culture.</title>
        <authorList>
            <person name="Poehlein A."/>
            <person name="Muehling M."/>
            <person name="Daniel R."/>
        </authorList>
    </citation>
    <scope>NUCLEOTIDE SEQUENCE</scope>
</reference>
<dbReference type="EMBL" id="MLJW01000117">
    <property type="protein sequence ID" value="OIQ98535.1"/>
    <property type="molecule type" value="Genomic_DNA"/>
</dbReference>
<evidence type="ECO:0000313" key="3">
    <source>
        <dbReference type="EMBL" id="OIQ98535.1"/>
    </source>
</evidence>
<dbReference type="Pfam" id="PF13432">
    <property type="entry name" value="TPR_16"/>
    <property type="match status" value="1"/>
</dbReference>
<proteinExistence type="predicted"/>
<feature type="region of interest" description="Disordered" evidence="1">
    <location>
        <begin position="228"/>
        <end position="270"/>
    </location>
</feature>
<dbReference type="Gene3D" id="1.25.40.10">
    <property type="entry name" value="Tetratricopeptide repeat domain"/>
    <property type="match status" value="1"/>
</dbReference>
<dbReference type="InterPro" id="IPR011990">
    <property type="entry name" value="TPR-like_helical_dom_sf"/>
</dbReference>
<dbReference type="SUPFAM" id="SSF48452">
    <property type="entry name" value="TPR-like"/>
    <property type="match status" value="1"/>
</dbReference>
<name>A0A1J5S310_9ZZZZ</name>
<feature type="transmembrane region" description="Helical" evidence="2">
    <location>
        <begin position="131"/>
        <end position="150"/>
    </location>
</feature>
<dbReference type="AlphaFoldDB" id="A0A1J5S310"/>
<gene>
    <name evidence="3" type="ORF">GALL_193580</name>
</gene>